<organism evidence="1 2">
    <name type="scientific">Racocetra persica</name>
    <dbReference type="NCBI Taxonomy" id="160502"/>
    <lineage>
        <taxon>Eukaryota</taxon>
        <taxon>Fungi</taxon>
        <taxon>Fungi incertae sedis</taxon>
        <taxon>Mucoromycota</taxon>
        <taxon>Glomeromycotina</taxon>
        <taxon>Glomeromycetes</taxon>
        <taxon>Diversisporales</taxon>
        <taxon>Gigasporaceae</taxon>
        <taxon>Racocetra</taxon>
    </lineage>
</organism>
<name>A0ACA9SKA7_9GLOM</name>
<reference evidence="1" key="1">
    <citation type="submission" date="2021-06" db="EMBL/GenBank/DDBJ databases">
        <authorList>
            <person name="Kallberg Y."/>
            <person name="Tangrot J."/>
            <person name="Rosling A."/>
        </authorList>
    </citation>
    <scope>NUCLEOTIDE SEQUENCE</scope>
    <source>
        <strain evidence="1">MA461A</strain>
    </source>
</reference>
<feature type="non-terminal residue" evidence="1">
    <location>
        <position position="156"/>
    </location>
</feature>
<proteinExistence type="predicted"/>
<sequence>PHTPPRQIHSTSKNQELLARLRQEKQRTRSTYEPICSNIIDTTNKLLMDRLKIKCDYIWDPVTNDATKYIDELIDSSDTRNEFRSKLQLPFVPSNEIYSFKKHYEMHWVHRFADKLSLFFEAPRNPLLDKNSEGWLNCHILTSLIDDCFLTCEEIQ</sequence>
<keyword evidence="2" id="KW-1185">Reference proteome</keyword>
<dbReference type="EMBL" id="CAJVQC010130294">
    <property type="protein sequence ID" value="CAG8841435.1"/>
    <property type="molecule type" value="Genomic_DNA"/>
</dbReference>
<evidence type="ECO:0000313" key="2">
    <source>
        <dbReference type="Proteomes" id="UP000789920"/>
    </source>
</evidence>
<evidence type="ECO:0000313" key="1">
    <source>
        <dbReference type="EMBL" id="CAG8841435.1"/>
    </source>
</evidence>
<feature type="non-terminal residue" evidence="1">
    <location>
        <position position="1"/>
    </location>
</feature>
<protein>
    <submittedName>
        <fullName evidence="1">14152_t:CDS:1</fullName>
    </submittedName>
</protein>
<accession>A0ACA9SKA7</accession>
<comment type="caution">
    <text evidence="1">The sequence shown here is derived from an EMBL/GenBank/DDBJ whole genome shotgun (WGS) entry which is preliminary data.</text>
</comment>
<gene>
    <name evidence="1" type="ORF">RPERSI_LOCUS31874</name>
</gene>
<dbReference type="Proteomes" id="UP000789920">
    <property type="component" value="Unassembled WGS sequence"/>
</dbReference>